<comment type="caution">
    <text evidence="2">The sequence shown here is derived from an EMBL/GenBank/DDBJ whole genome shotgun (WGS) entry which is preliminary data.</text>
</comment>
<dbReference type="Pfam" id="PF13560">
    <property type="entry name" value="HTH_31"/>
    <property type="match status" value="1"/>
</dbReference>
<name>A0A2S5ZZJ9_9NOCA</name>
<dbReference type="SMART" id="SM00530">
    <property type="entry name" value="HTH_XRE"/>
    <property type="match status" value="1"/>
</dbReference>
<dbReference type="CDD" id="cd00093">
    <property type="entry name" value="HTH_XRE"/>
    <property type="match status" value="1"/>
</dbReference>
<dbReference type="InterPro" id="IPR010982">
    <property type="entry name" value="Lambda_DNA-bd_dom_sf"/>
</dbReference>
<accession>A0A2S5ZZJ9</accession>
<organism evidence="2 3">
    <name type="scientific">Nocardia nova</name>
    <dbReference type="NCBI Taxonomy" id="37330"/>
    <lineage>
        <taxon>Bacteria</taxon>
        <taxon>Bacillati</taxon>
        <taxon>Actinomycetota</taxon>
        <taxon>Actinomycetes</taxon>
        <taxon>Mycobacteriales</taxon>
        <taxon>Nocardiaceae</taxon>
        <taxon>Nocardia</taxon>
    </lineage>
</organism>
<dbReference type="Pfam" id="PF19054">
    <property type="entry name" value="DUF5753"/>
    <property type="match status" value="1"/>
</dbReference>
<sequence length="294" mass="32808">MSEPGSTVPRRQLGRYLRDLRSQTGMTLHEVAQKAEISASTVQRYENGRFPTKLRTADIREICAVLGADDTLTAALEGLAQQANVQNWWHEYDDVIPQDFDVYMGLEAAAEQLVVYSPGAVMGLLQTPDYAAVLTRGVFPDATPEEIAQRVHMRMRRQSLITRRRGAAELRIVLGEAAIRREVGGRRVMAAQLKRLADISTMPNVSLRILPFAAGIPLGRAYSRFIILTFPDDAKGNPIEPPVVYLENSTGDMYLEKPNDVRHYTEAYQGILRAALDEQASRDLLRRVARESGS</sequence>
<gene>
    <name evidence="2" type="ORF">C5F51_26920</name>
</gene>
<dbReference type="Gene3D" id="1.10.260.40">
    <property type="entry name" value="lambda repressor-like DNA-binding domains"/>
    <property type="match status" value="1"/>
</dbReference>
<dbReference type="SUPFAM" id="SSF47413">
    <property type="entry name" value="lambda repressor-like DNA-binding domains"/>
    <property type="match status" value="1"/>
</dbReference>
<dbReference type="GO" id="GO:0003677">
    <property type="term" value="F:DNA binding"/>
    <property type="evidence" value="ECO:0007669"/>
    <property type="project" value="InterPro"/>
</dbReference>
<evidence type="ECO:0000259" key="1">
    <source>
        <dbReference type="PROSITE" id="PS50943"/>
    </source>
</evidence>
<feature type="domain" description="HTH cro/C1-type" evidence="1">
    <location>
        <begin position="17"/>
        <end position="72"/>
    </location>
</feature>
<dbReference type="InterPro" id="IPR001387">
    <property type="entry name" value="Cro/C1-type_HTH"/>
</dbReference>
<evidence type="ECO:0000313" key="2">
    <source>
        <dbReference type="EMBL" id="PPJ24039.1"/>
    </source>
</evidence>
<proteinExistence type="predicted"/>
<dbReference type="InterPro" id="IPR043917">
    <property type="entry name" value="DUF5753"/>
</dbReference>
<dbReference type="PROSITE" id="PS50943">
    <property type="entry name" value="HTH_CROC1"/>
    <property type="match status" value="1"/>
</dbReference>
<dbReference type="EMBL" id="PSZD01000021">
    <property type="protein sequence ID" value="PPJ24039.1"/>
    <property type="molecule type" value="Genomic_DNA"/>
</dbReference>
<reference evidence="2 3" key="1">
    <citation type="submission" date="2018-02" db="EMBL/GenBank/DDBJ databases">
        <title>8 Nocardia nova and 1 Nocardia cyriacigeorgica strain used for evolution to TMP-SMX.</title>
        <authorList>
            <person name="Mehta H."/>
            <person name="Weng J."/>
            <person name="Shamoo Y."/>
        </authorList>
    </citation>
    <scope>NUCLEOTIDE SEQUENCE [LARGE SCALE GENOMIC DNA]</scope>
    <source>
        <strain evidence="2 3">BAA2227</strain>
    </source>
</reference>
<evidence type="ECO:0000313" key="3">
    <source>
        <dbReference type="Proteomes" id="UP000238356"/>
    </source>
</evidence>
<dbReference type="Proteomes" id="UP000238356">
    <property type="component" value="Unassembled WGS sequence"/>
</dbReference>
<dbReference type="RefSeq" id="WP_063012510.1">
    <property type="nucleotide sequence ID" value="NZ_PSZB01000036.1"/>
</dbReference>
<keyword evidence="3" id="KW-1185">Reference proteome</keyword>
<protein>
    <submittedName>
        <fullName evidence="2">XRE family transcriptional regulator</fullName>
    </submittedName>
</protein>
<dbReference type="AlphaFoldDB" id="A0A2S5ZZJ9"/>